<organism evidence="1 2">
    <name type="scientific">Clostridium scatologenes</name>
    <dbReference type="NCBI Taxonomy" id="1548"/>
    <lineage>
        <taxon>Bacteria</taxon>
        <taxon>Bacillati</taxon>
        <taxon>Bacillota</taxon>
        <taxon>Clostridia</taxon>
        <taxon>Eubacteriales</taxon>
        <taxon>Clostridiaceae</taxon>
        <taxon>Clostridium</taxon>
    </lineage>
</organism>
<dbReference type="RefSeq" id="WP_029160919.1">
    <property type="nucleotide sequence ID" value="NZ_CP009933.1"/>
</dbReference>
<reference evidence="1 2" key="1">
    <citation type="journal article" date="2015" name="J. Biotechnol.">
        <title>Complete genome sequence of a malodorant-producing acetogen, Clostridium scatologenes ATCC 25775(T).</title>
        <authorList>
            <person name="Zhu Z."/>
            <person name="Guo T."/>
            <person name="Zheng H."/>
            <person name="Song T."/>
            <person name="Ouyang P."/>
            <person name="Xie J."/>
        </authorList>
    </citation>
    <scope>NUCLEOTIDE SEQUENCE [LARGE SCALE GENOMIC DNA]</scope>
    <source>
        <strain evidence="1 2">ATCC 25775</strain>
    </source>
</reference>
<evidence type="ECO:0000313" key="2">
    <source>
        <dbReference type="Proteomes" id="UP000033115"/>
    </source>
</evidence>
<keyword evidence="2" id="KW-1185">Reference proteome</keyword>
<evidence type="ECO:0000313" key="1">
    <source>
        <dbReference type="EMBL" id="AKA70128.1"/>
    </source>
</evidence>
<dbReference type="EMBL" id="CP009933">
    <property type="protein sequence ID" value="AKA70128.1"/>
    <property type="molecule type" value="Genomic_DNA"/>
</dbReference>
<dbReference type="SUPFAM" id="SSF69279">
    <property type="entry name" value="Phage tail proteins"/>
    <property type="match status" value="1"/>
</dbReference>
<dbReference type="Proteomes" id="UP000033115">
    <property type="component" value="Chromosome"/>
</dbReference>
<dbReference type="HOGENOM" id="CLU_766628_0_0_9"/>
<sequence>MEYKIKIYKKNGYRAFSDKDEDILILENSPVSIKINKSKSTSTNEAQIVAEFEHLPMASFQGGSNGIIDNFAKIEIYFNNKIQFTGVIKKYEYDELQKTVNLTCNDMIYRLLNVTDKTLNYENTTALAIIEDIVQKAGLTFYRKGGTNYPVNKLDINIGTTYLDIITSFLETIYGSIRAGKDGTILLEDQYPDYTEGGGDINHFDWTYTSDINNSSAIAGRDASLMKNLLKINCDKNYDIYEDPSMTSYLNNEKWLDFIENALANTQQKRKAVVGYKFLEMWRNSTPLTIIPTKGNEDVDIGQVVKLIRDNTLPGYYLLVGIDTEVSADGYSDTLQLQGMRDKRTIYEIPVLITSGIDKEVAS</sequence>
<dbReference type="STRING" id="1548.CSCA_3003"/>
<gene>
    <name evidence="1" type="ORF">CSCA_3003</name>
</gene>
<dbReference type="AlphaFoldDB" id="A0A0E3M6Y0"/>
<dbReference type="KEGG" id="csq:CSCA_3003"/>
<accession>A0A0E3M6Y0</accession>
<proteinExistence type="predicted"/>
<name>A0A0E3M6Y0_CLOSL</name>
<protein>
    <submittedName>
        <fullName evidence="1">Uncharacterized protein</fullName>
    </submittedName>
</protein>